<accession>A0ACB9BJE5</accession>
<reference evidence="2" key="1">
    <citation type="journal article" date="2022" name="Mol. Ecol. Resour.">
        <title>The genomes of chicory, endive, great burdock and yacon provide insights into Asteraceae palaeo-polyploidization history and plant inulin production.</title>
        <authorList>
            <person name="Fan W."/>
            <person name="Wang S."/>
            <person name="Wang H."/>
            <person name="Wang A."/>
            <person name="Jiang F."/>
            <person name="Liu H."/>
            <person name="Zhao H."/>
            <person name="Xu D."/>
            <person name="Zhang Y."/>
        </authorList>
    </citation>
    <scope>NUCLEOTIDE SEQUENCE [LARGE SCALE GENOMIC DNA]</scope>
    <source>
        <strain evidence="2">cv. Punajuju</strain>
    </source>
</reference>
<protein>
    <submittedName>
        <fullName evidence="1">Uncharacterized protein</fullName>
    </submittedName>
</protein>
<evidence type="ECO:0000313" key="1">
    <source>
        <dbReference type="EMBL" id="KAI3722133.1"/>
    </source>
</evidence>
<dbReference type="Proteomes" id="UP001055811">
    <property type="component" value="Linkage Group LG06"/>
</dbReference>
<evidence type="ECO:0000313" key="2">
    <source>
        <dbReference type="Proteomes" id="UP001055811"/>
    </source>
</evidence>
<dbReference type="EMBL" id="CM042014">
    <property type="protein sequence ID" value="KAI3722133.1"/>
    <property type="molecule type" value="Genomic_DNA"/>
</dbReference>
<proteinExistence type="predicted"/>
<keyword evidence="2" id="KW-1185">Reference proteome</keyword>
<comment type="caution">
    <text evidence="1">The sequence shown here is derived from an EMBL/GenBank/DDBJ whole genome shotgun (WGS) entry which is preliminary data.</text>
</comment>
<name>A0ACB9BJE5_CICIN</name>
<gene>
    <name evidence="1" type="ORF">L2E82_33161</name>
</gene>
<organism evidence="1 2">
    <name type="scientific">Cichorium intybus</name>
    <name type="common">Chicory</name>
    <dbReference type="NCBI Taxonomy" id="13427"/>
    <lineage>
        <taxon>Eukaryota</taxon>
        <taxon>Viridiplantae</taxon>
        <taxon>Streptophyta</taxon>
        <taxon>Embryophyta</taxon>
        <taxon>Tracheophyta</taxon>
        <taxon>Spermatophyta</taxon>
        <taxon>Magnoliopsida</taxon>
        <taxon>eudicotyledons</taxon>
        <taxon>Gunneridae</taxon>
        <taxon>Pentapetalae</taxon>
        <taxon>asterids</taxon>
        <taxon>campanulids</taxon>
        <taxon>Asterales</taxon>
        <taxon>Asteraceae</taxon>
        <taxon>Cichorioideae</taxon>
        <taxon>Cichorieae</taxon>
        <taxon>Cichoriinae</taxon>
        <taxon>Cichorium</taxon>
    </lineage>
</organism>
<sequence>MEFVSIKAKEKFQKHKGVGSWFAVILPWTKTFQVEERVVWIDIEGVPSLAYSPRSFELIAKRWGELLYAEDSNDNNLYRKRLCIKTLNQQIIMESFKVIVQGKITVVRAREVIGWNPEYINEDEESDEEESEYSFDDKSISADELEKEEDILKSMEKDFGRRKKVPTGSNLEDGNEDIPWKHGEIKKGQNTLEGLENKVEQVKKDYMLEEGEMDPDDIVQQKSDDPFQIYELLKRKEVDVQETVEPECNYSVTPMYPPGYTPPTNEGDKSEGEKSVHMEKGPRFISGKNLDSISHVDGGKADSSHTTIRGGGTFEPHALAPGGCCGQNIEDFNIMGHIMGYKSNTITDEVFNHHGSKEFFQ</sequence>
<reference evidence="1 2" key="2">
    <citation type="journal article" date="2022" name="Mol. Ecol. Resour.">
        <title>The genomes of chicory, endive, great burdock and yacon provide insights into Asteraceae paleo-polyploidization history and plant inulin production.</title>
        <authorList>
            <person name="Fan W."/>
            <person name="Wang S."/>
            <person name="Wang H."/>
            <person name="Wang A."/>
            <person name="Jiang F."/>
            <person name="Liu H."/>
            <person name="Zhao H."/>
            <person name="Xu D."/>
            <person name="Zhang Y."/>
        </authorList>
    </citation>
    <scope>NUCLEOTIDE SEQUENCE [LARGE SCALE GENOMIC DNA]</scope>
    <source>
        <strain evidence="2">cv. Punajuju</strain>
        <tissue evidence="1">Leaves</tissue>
    </source>
</reference>